<dbReference type="InterPro" id="IPR009057">
    <property type="entry name" value="Homeodomain-like_sf"/>
</dbReference>
<feature type="transmembrane region" description="Helical" evidence="4">
    <location>
        <begin position="89"/>
        <end position="106"/>
    </location>
</feature>
<keyword evidence="1" id="KW-0805">Transcription regulation</keyword>
<dbReference type="Gene3D" id="1.10.10.60">
    <property type="entry name" value="Homeodomain-like"/>
    <property type="match status" value="1"/>
</dbReference>
<keyword evidence="4" id="KW-0812">Transmembrane</keyword>
<keyword evidence="3" id="KW-0804">Transcription</keyword>
<keyword evidence="4" id="KW-1133">Transmembrane helix</keyword>
<gene>
    <name evidence="6" type="ORF">QEO92_00150</name>
</gene>
<proteinExistence type="predicted"/>
<feature type="transmembrane region" description="Helical" evidence="4">
    <location>
        <begin position="58"/>
        <end position="77"/>
    </location>
</feature>
<dbReference type="SMART" id="SM00342">
    <property type="entry name" value="HTH_ARAC"/>
    <property type="match status" value="1"/>
</dbReference>
<evidence type="ECO:0000313" key="6">
    <source>
        <dbReference type="EMBL" id="WGI68550.1"/>
    </source>
</evidence>
<protein>
    <submittedName>
        <fullName evidence="6">AraC family transcriptional regulator</fullName>
    </submittedName>
</protein>
<feature type="domain" description="HTH araC/xylS-type" evidence="5">
    <location>
        <begin position="223"/>
        <end position="328"/>
    </location>
</feature>
<name>A0ABY8M1W6_9HYPH</name>
<reference evidence="6 7" key="1">
    <citation type="submission" date="2023-04" db="EMBL/GenBank/DDBJ databases">
        <title>Neorhizobium petrolearium OS53, complete genome.</title>
        <authorList>
            <person name="Yu T."/>
        </authorList>
    </citation>
    <scope>NUCLEOTIDE SEQUENCE [LARGE SCALE GENOMIC DNA]</scope>
    <source>
        <strain evidence="6 7">OS53</strain>
    </source>
</reference>
<accession>A0ABY8M1W6</accession>
<feature type="transmembrane region" description="Helical" evidence="4">
    <location>
        <begin position="112"/>
        <end position="130"/>
    </location>
</feature>
<evidence type="ECO:0000256" key="3">
    <source>
        <dbReference type="ARBA" id="ARBA00023163"/>
    </source>
</evidence>
<dbReference type="InterPro" id="IPR020449">
    <property type="entry name" value="Tscrpt_reg_AraC-type_HTH"/>
</dbReference>
<dbReference type="RefSeq" id="WP_227701744.1">
    <property type="nucleotide sequence ID" value="NZ_CP123000.1"/>
</dbReference>
<evidence type="ECO:0000259" key="5">
    <source>
        <dbReference type="PROSITE" id="PS01124"/>
    </source>
</evidence>
<dbReference type="SUPFAM" id="SSF46689">
    <property type="entry name" value="Homeodomain-like"/>
    <property type="match status" value="1"/>
</dbReference>
<dbReference type="PANTHER" id="PTHR43280">
    <property type="entry name" value="ARAC-FAMILY TRANSCRIPTIONAL REGULATOR"/>
    <property type="match status" value="1"/>
</dbReference>
<feature type="transmembrane region" description="Helical" evidence="4">
    <location>
        <begin position="184"/>
        <end position="203"/>
    </location>
</feature>
<keyword evidence="2" id="KW-0238">DNA-binding</keyword>
<dbReference type="Pfam" id="PF12833">
    <property type="entry name" value="HTH_18"/>
    <property type="match status" value="1"/>
</dbReference>
<keyword evidence="4" id="KW-0472">Membrane</keyword>
<feature type="transmembrane region" description="Helical" evidence="4">
    <location>
        <begin position="151"/>
        <end position="172"/>
    </location>
</feature>
<sequence>MPSIPLPFLAGLVFALTLYRSLKGVEVPGTRRYFYAFLVLYALQGVGIGLRFGYGVEWLAPFLPVSASIMAPLAFLAFRGLTSKPLSRAWLHSLPPLAVAVSVAFFRDLVDLLLLAVFLAYGAALWRLTVSDGDEEVMAEASLQRMRPALRAARLTAGLMLFFAVSDAALAFYTDVYGPGNVPLVVGLMNIAAIAAVLVYYFAPDFSATSRPATASQSTEEDRAVLARVEAALDERGLYRNEDLSLAKLARRAGLPSRDVSAAVNRATGLNVSQFVNNRRIAEACRLLRETEGTVTRIMLDAGFSTKSNFNREFRRVTGMSPAQYRAKEQGDNVAKAET</sequence>
<evidence type="ECO:0000256" key="1">
    <source>
        <dbReference type="ARBA" id="ARBA00023015"/>
    </source>
</evidence>
<dbReference type="Proteomes" id="UP001227095">
    <property type="component" value="Chromosome"/>
</dbReference>
<feature type="transmembrane region" description="Helical" evidence="4">
    <location>
        <begin position="34"/>
        <end position="52"/>
    </location>
</feature>
<evidence type="ECO:0000256" key="4">
    <source>
        <dbReference type="SAM" id="Phobius"/>
    </source>
</evidence>
<dbReference type="PRINTS" id="PR00032">
    <property type="entry name" value="HTHARAC"/>
</dbReference>
<keyword evidence="7" id="KW-1185">Reference proteome</keyword>
<organism evidence="6 7">
    <name type="scientific">Neorhizobium petrolearium</name>
    <dbReference type="NCBI Taxonomy" id="515361"/>
    <lineage>
        <taxon>Bacteria</taxon>
        <taxon>Pseudomonadati</taxon>
        <taxon>Pseudomonadota</taxon>
        <taxon>Alphaproteobacteria</taxon>
        <taxon>Hyphomicrobiales</taxon>
        <taxon>Rhizobiaceae</taxon>
        <taxon>Rhizobium/Agrobacterium group</taxon>
        <taxon>Neorhizobium</taxon>
    </lineage>
</organism>
<feature type="transmembrane region" description="Helical" evidence="4">
    <location>
        <begin position="6"/>
        <end position="22"/>
    </location>
</feature>
<evidence type="ECO:0000256" key="2">
    <source>
        <dbReference type="ARBA" id="ARBA00023125"/>
    </source>
</evidence>
<dbReference type="InterPro" id="IPR018060">
    <property type="entry name" value="HTH_AraC"/>
</dbReference>
<dbReference type="PROSITE" id="PS01124">
    <property type="entry name" value="HTH_ARAC_FAMILY_2"/>
    <property type="match status" value="1"/>
</dbReference>
<dbReference type="EMBL" id="CP123000">
    <property type="protein sequence ID" value="WGI68550.1"/>
    <property type="molecule type" value="Genomic_DNA"/>
</dbReference>
<dbReference type="PANTHER" id="PTHR43280:SF29">
    <property type="entry name" value="ARAC-FAMILY TRANSCRIPTIONAL REGULATOR"/>
    <property type="match status" value="1"/>
</dbReference>
<evidence type="ECO:0000313" key="7">
    <source>
        <dbReference type="Proteomes" id="UP001227095"/>
    </source>
</evidence>